<keyword evidence="5" id="KW-0408">Iron</keyword>
<dbReference type="GO" id="GO:0006790">
    <property type="term" value="P:sulfur compound metabolic process"/>
    <property type="evidence" value="ECO:0007669"/>
    <property type="project" value="TreeGrafter"/>
</dbReference>
<evidence type="ECO:0000313" key="8">
    <source>
        <dbReference type="Proteomes" id="UP000023435"/>
    </source>
</evidence>
<keyword evidence="2" id="KW-0479">Metal-binding</keyword>
<gene>
    <name evidence="7" type="ORF">AZ78_5070</name>
</gene>
<dbReference type="AlphaFoldDB" id="A0A125U059"/>
<keyword evidence="3 7" id="KW-0223">Dioxygenase</keyword>
<dbReference type="RefSeq" id="WP_082723942.1">
    <property type="nucleotide sequence ID" value="NZ_JAJA02000002.1"/>
</dbReference>
<reference evidence="7 8" key="1">
    <citation type="journal article" date="2014" name="Genome Announc.">
        <title>Draft Genome Sequence of Lysobacter capsici AZ78, a Bacterium Antagonistic to Plant-Pathogenic Oomycetes.</title>
        <authorList>
            <person name="Puopolo G."/>
            <person name="Sonego P."/>
            <person name="Engelen K."/>
            <person name="Pertot I."/>
        </authorList>
    </citation>
    <scope>NUCLEOTIDE SEQUENCE [LARGE SCALE GENOMIC DNA]</scope>
    <source>
        <strain evidence="7 8">AZ78</strain>
    </source>
</reference>
<dbReference type="PANTHER" id="PTHR30468:SF1">
    <property type="entry name" value="ALPHA-KETOGLUTARATE-DEPENDENT SULFONATE DIOXYGENASE"/>
    <property type="match status" value="1"/>
</dbReference>
<accession>A0A125U059</accession>
<protein>
    <submittedName>
        <fullName evidence="7">Taurine dioxygenase</fullName>
        <ecNumber evidence="7">1.14.11.17</ecNumber>
    </submittedName>
</protein>
<dbReference type="GO" id="GO:0046872">
    <property type="term" value="F:metal ion binding"/>
    <property type="evidence" value="ECO:0007669"/>
    <property type="project" value="UniProtKB-KW"/>
</dbReference>
<comment type="similarity">
    <text evidence="1">Belongs to the TfdA dioxygenase family.</text>
</comment>
<feature type="domain" description="TauD/TfdA-like" evidence="6">
    <location>
        <begin position="4"/>
        <end position="274"/>
    </location>
</feature>
<dbReference type="EC" id="1.14.11.17" evidence="7"/>
<evidence type="ECO:0000256" key="2">
    <source>
        <dbReference type="ARBA" id="ARBA00022723"/>
    </source>
</evidence>
<evidence type="ECO:0000256" key="1">
    <source>
        <dbReference type="ARBA" id="ARBA00005896"/>
    </source>
</evidence>
<dbReference type="Pfam" id="PF02668">
    <property type="entry name" value="TauD"/>
    <property type="match status" value="1"/>
</dbReference>
<keyword evidence="8" id="KW-1185">Reference proteome</keyword>
<dbReference type="PANTHER" id="PTHR30468">
    <property type="entry name" value="ALPHA-KETOGLUTARATE-DEPENDENT SULFONATE DIOXYGENASE"/>
    <property type="match status" value="1"/>
</dbReference>
<evidence type="ECO:0000256" key="3">
    <source>
        <dbReference type="ARBA" id="ARBA00022964"/>
    </source>
</evidence>
<dbReference type="Proteomes" id="UP000023435">
    <property type="component" value="Unassembled WGS sequence"/>
</dbReference>
<dbReference type="GO" id="GO:0000908">
    <property type="term" value="F:taurine dioxygenase activity"/>
    <property type="evidence" value="ECO:0007669"/>
    <property type="project" value="UniProtKB-EC"/>
</dbReference>
<evidence type="ECO:0000313" key="7">
    <source>
        <dbReference type="EMBL" id="KWS02403.1"/>
    </source>
</evidence>
<dbReference type="InterPro" id="IPR051323">
    <property type="entry name" value="AtsK-like"/>
</dbReference>
<dbReference type="InterPro" id="IPR003819">
    <property type="entry name" value="TauD/TfdA-like"/>
</dbReference>
<sequence>MALTQITPFIGAEFTGVTYEDFQQPELWNQFVEQLHQRELVVVRSIALTPQQQLELAARLGRPIPFVLDKYRHPEFEEIMISSNEVRDNKPIGIARVGNFWHQDSSFVANPAPYTLLHGIKVPSDSGHTLFANAADVYDRLPEEWKKRIEGRKALHTVSKRLRIQAEHVGLSVAEFKAWIETKHPKVEHDLVKVDPDTGRKYLYGAPEYLDSVIGLDANDNAAFFALIDELIQAPQRVYTHEWSNNDLVAWKTQTTLHAVTDVEPGVDRTVHRISIELH</sequence>
<dbReference type="GO" id="GO:0005737">
    <property type="term" value="C:cytoplasm"/>
    <property type="evidence" value="ECO:0007669"/>
    <property type="project" value="TreeGrafter"/>
</dbReference>
<dbReference type="InterPro" id="IPR042098">
    <property type="entry name" value="TauD-like_sf"/>
</dbReference>
<dbReference type="OrthoDB" id="581608at2"/>
<comment type="caution">
    <text evidence="7">The sequence shown here is derived from an EMBL/GenBank/DDBJ whole genome shotgun (WGS) entry which is preliminary data.</text>
</comment>
<dbReference type="EMBL" id="JAJA02000002">
    <property type="protein sequence ID" value="KWS02403.1"/>
    <property type="molecule type" value="Genomic_DNA"/>
</dbReference>
<evidence type="ECO:0000259" key="6">
    <source>
        <dbReference type="Pfam" id="PF02668"/>
    </source>
</evidence>
<evidence type="ECO:0000256" key="5">
    <source>
        <dbReference type="ARBA" id="ARBA00023004"/>
    </source>
</evidence>
<organism evidence="7 8">
    <name type="scientific">Lysobacter capsici AZ78</name>
    <dbReference type="NCBI Taxonomy" id="1444315"/>
    <lineage>
        <taxon>Bacteria</taxon>
        <taxon>Pseudomonadati</taxon>
        <taxon>Pseudomonadota</taxon>
        <taxon>Gammaproteobacteria</taxon>
        <taxon>Lysobacterales</taxon>
        <taxon>Lysobacteraceae</taxon>
        <taxon>Lysobacter</taxon>
    </lineage>
</organism>
<proteinExistence type="inferred from homology"/>
<dbReference type="Gene3D" id="3.60.130.10">
    <property type="entry name" value="Clavaminate synthase-like"/>
    <property type="match status" value="1"/>
</dbReference>
<name>A0A125U059_9GAMM</name>
<keyword evidence="4 7" id="KW-0560">Oxidoreductase</keyword>
<dbReference type="SUPFAM" id="SSF51197">
    <property type="entry name" value="Clavaminate synthase-like"/>
    <property type="match status" value="1"/>
</dbReference>
<evidence type="ECO:0000256" key="4">
    <source>
        <dbReference type="ARBA" id="ARBA00023002"/>
    </source>
</evidence>